<reference evidence="8 9" key="1">
    <citation type="submission" date="2014-11" db="EMBL/GenBank/DDBJ databases">
        <title>Comparative genomic analysis of Cryptosporidium hominis reveals occurrence of genetic recombination in virulent subtypes.</title>
        <authorList>
            <person name="Guo Y."/>
            <person name="Tang K."/>
            <person name="Frace M."/>
            <person name="Li N."/>
            <person name="Roellig D.M."/>
            <person name="Sammons S."/>
            <person name="Knipe K."/>
            <person name="Rowe L."/>
            <person name="Feng Y."/>
            <person name="Xiao L."/>
        </authorList>
    </citation>
    <scope>NUCLEOTIDE SEQUENCE [LARGE SCALE GENOMIC DNA]</scope>
    <source>
        <strain evidence="8">30976</strain>
    </source>
</reference>
<keyword evidence="9" id="KW-1185">Reference proteome</keyword>
<dbReference type="EMBL" id="JTAI01000002">
    <property type="protein sequence ID" value="PPS98243.1"/>
    <property type="molecule type" value="Genomic_DNA"/>
</dbReference>
<gene>
    <name evidence="7" type="ORF">CHUDEA8_4680</name>
    <name evidence="8" type="ORF">GY17_00000914</name>
</gene>
<dbReference type="InterPro" id="IPR039770">
    <property type="entry name" value="Rpf2"/>
</dbReference>
<dbReference type="PANTHER" id="PTHR12728:SF0">
    <property type="entry name" value="RIBOSOME PRODUCTION FACTOR 2 HOMOLOG"/>
    <property type="match status" value="1"/>
</dbReference>
<evidence type="ECO:0000256" key="5">
    <source>
        <dbReference type="SAM" id="MobiDB-lite"/>
    </source>
</evidence>
<reference evidence="8 9" key="3">
    <citation type="submission" date="2017-10" db="EMBL/GenBank/DDBJ databases">
        <title>Consistent, comparative and evidence-based genome annotation and re-annotation for the closely-related species, Cryptosporidium parvum, C. hominis and C. tyzzeri.</title>
        <authorList>
            <person name="Baptista R.P."/>
            <person name="Li Y."/>
            <person name="Sateriale A."/>
            <person name="Striepen B."/>
            <person name="Kissinger J.C."/>
        </authorList>
    </citation>
    <scope>NUCLEOTIDE SEQUENCE [LARGE SCALE GENOMIC DNA]</scope>
    <source>
        <strain evidence="8">30976</strain>
    </source>
</reference>
<keyword evidence="3 4" id="KW-0539">Nucleus</keyword>
<dbReference type="VEuPathDB" id="CryptoDB:Chro.80539"/>
<proteinExistence type="inferred from homology"/>
<dbReference type="PROSITE" id="PS50833">
    <property type="entry name" value="BRIX"/>
    <property type="match status" value="1"/>
</dbReference>
<comment type="similarity">
    <text evidence="2 4">Belongs to the RPF2 family.</text>
</comment>
<dbReference type="Pfam" id="PF04427">
    <property type="entry name" value="Brix"/>
    <property type="match status" value="1"/>
</dbReference>
<evidence type="ECO:0000313" key="9">
    <source>
        <dbReference type="Proteomes" id="UP001429100"/>
    </source>
</evidence>
<dbReference type="GO" id="GO:0000463">
    <property type="term" value="P:maturation of LSU-rRNA from tricistronic rRNA transcript (SSU-rRNA, 5.8S rRNA, LSU-rRNA)"/>
    <property type="evidence" value="ECO:0007669"/>
    <property type="project" value="TreeGrafter"/>
</dbReference>
<evidence type="ECO:0000256" key="1">
    <source>
        <dbReference type="ARBA" id="ARBA00004604"/>
    </source>
</evidence>
<feature type="domain" description="Brix" evidence="6">
    <location>
        <begin position="29"/>
        <end position="274"/>
    </location>
</feature>
<dbReference type="GO" id="GO:0005730">
    <property type="term" value="C:nucleolus"/>
    <property type="evidence" value="ECO:0007669"/>
    <property type="project" value="UniProtKB-SubCell"/>
</dbReference>
<evidence type="ECO:0000313" key="7">
    <source>
        <dbReference type="EMBL" id="CUV08019.1"/>
    </source>
</evidence>
<name>A0A0S4TMQ5_CRYHO</name>
<dbReference type="EMBL" id="LN877954">
    <property type="protein sequence ID" value="CUV08019.1"/>
    <property type="molecule type" value="Genomic_DNA"/>
</dbReference>
<dbReference type="VEuPathDB" id="CryptoDB:GY17_00000914"/>
<reference evidence="7" key="2">
    <citation type="submission" date="2015-08" db="EMBL/GenBank/DDBJ databases">
        <authorList>
            <person name="Babu N.S."/>
            <person name="Beckwith C.J."/>
            <person name="Beseler K.G."/>
            <person name="Brison A."/>
            <person name="Carone J.V."/>
            <person name="Caskin T.P."/>
            <person name="Diamond M."/>
            <person name="Durham M.E."/>
            <person name="Foxe J.M."/>
            <person name="Go M."/>
            <person name="Henderson B.A."/>
            <person name="Jones I.B."/>
            <person name="McGettigan J.A."/>
            <person name="Micheletti S.J."/>
            <person name="Nasrallah M.E."/>
            <person name="Ortiz D."/>
            <person name="Piller C.R."/>
            <person name="Privatt S.R."/>
            <person name="Schneider S.L."/>
            <person name="Sharp S."/>
            <person name="Smith T.C."/>
            <person name="Stanton J.D."/>
            <person name="Ullery H.E."/>
            <person name="Wilson R.J."/>
            <person name="Serrano M.G."/>
            <person name="Buck G."/>
            <person name="Lee V."/>
            <person name="Wang Y."/>
            <person name="Carvalho R."/>
            <person name="Voegtly L."/>
            <person name="Shi R."/>
            <person name="Duckworth R."/>
            <person name="Johnson A."/>
            <person name="Loviza R."/>
            <person name="Walstead R."/>
            <person name="Shah Z."/>
            <person name="Kiflezghi M."/>
            <person name="Wade K."/>
            <person name="Ball S.L."/>
            <person name="Bradley K.W."/>
            <person name="Asai D.J."/>
            <person name="Bowman C.A."/>
            <person name="Russell D.A."/>
            <person name="Pope W.H."/>
            <person name="Jacobs-Sera D."/>
            <person name="Hendrix R.W."/>
            <person name="Hatfull G.F."/>
        </authorList>
    </citation>
    <scope>NUCLEOTIDE SEQUENCE [LARGE SCALE GENOMIC DNA]</scope>
</reference>
<dbReference type="SMART" id="SM00879">
    <property type="entry name" value="Brix"/>
    <property type="match status" value="1"/>
</dbReference>
<dbReference type="InterPro" id="IPR007109">
    <property type="entry name" value="Brix"/>
</dbReference>
<feature type="region of interest" description="Disordered" evidence="5">
    <location>
        <begin position="1"/>
        <end position="22"/>
    </location>
</feature>
<evidence type="ECO:0000256" key="4">
    <source>
        <dbReference type="RuleBase" id="RU367086"/>
    </source>
</evidence>
<evidence type="ECO:0000259" key="6">
    <source>
        <dbReference type="PROSITE" id="PS50833"/>
    </source>
</evidence>
<evidence type="ECO:0000256" key="3">
    <source>
        <dbReference type="ARBA" id="ARBA00023242"/>
    </source>
</evidence>
<sequence length="332" mass="37698">MAKSSSGKIKGSKKSVVIKRESQVNEETKRRLIIKGSKCKENIQNLLKDLYKIFPKAYTKIVRGITKGEVITSPWVDPHKMEQLSYKHGSSISIFANSSKKHPFRLIFTRYYDSHILDMYEFNVLNYKGISPNMELPKYGSKPIVICQGAPFESDDVYKSIRTMFFDTFSGPIVRGSKLFLKGFDHLILVTAYETDNEEINKQSTIIGSMNSKIYIDIRSYLIRLNRPSEQVPSELLIRSDQNLVLNGSPRVVLSEIGLQIKMELVKHQIPDKSILKSAMIVPREIKPKKIKNVTTNVLGESIGRIHVGKQDLSTLNTPHAGILSKINRSKE</sequence>
<dbReference type="VEuPathDB" id="CryptoDB:ChTU502y2012_377g0055"/>
<dbReference type="Proteomes" id="UP000199752">
    <property type="component" value="Chromosome 8"/>
</dbReference>
<dbReference type="PANTHER" id="PTHR12728">
    <property type="entry name" value="BRIX DOMAIN CONTAINING PROTEIN"/>
    <property type="match status" value="1"/>
</dbReference>
<evidence type="ECO:0000313" key="8">
    <source>
        <dbReference type="EMBL" id="PPS98243.1"/>
    </source>
</evidence>
<dbReference type="GO" id="GO:0019843">
    <property type="term" value="F:rRNA binding"/>
    <property type="evidence" value="ECO:0007669"/>
    <property type="project" value="UniProtKB-UniRule"/>
</dbReference>
<dbReference type="Proteomes" id="UP001429100">
    <property type="component" value="Unassembled WGS sequence"/>
</dbReference>
<organism evidence="7">
    <name type="scientific">Cryptosporidium hominis</name>
    <dbReference type="NCBI Taxonomy" id="237895"/>
    <lineage>
        <taxon>Eukaryota</taxon>
        <taxon>Sar</taxon>
        <taxon>Alveolata</taxon>
        <taxon>Apicomplexa</taxon>
        <taxon>Conoidasida</taxon>
        <taxon>Coccidia</taxon>
        <taxon>Eucoccidiorida</taxon>
        <taxon>Eimeriorina</taxon>
        <taxon>Cryptosporidiidae</taxon>
        <taxon>Cryptosporidium</taxon>
    </lineage>
</organism>
<evidence type="ECO:0000256" key="2">
    <source>
        <dbReference type="ARBA" id="ARBA00010782"/>
    </source>
</evidence>
<comment type="subcellular location">
    <subcellularLocation>
        <location evidence="1 4">Nucleus</location>
        <location evidence="1 4">Nucleolus</location>
    </subcellularLocation>
</comment>
<accession>A0A0S4TMQ5</accession>
<dbReference type="AlphaFoldDB" id="A0A0S4TMQ5"/>
<protein>
    <recommendedName>
        <fullName evidence="4">Ribosome production factor 2 homolog</fullName>
    </recommendedName>
    <alternativeName>
        <fullName evidence="4">Ribosome biogenesis protein RPF2 homolog</fullName>
    </alternativeName>
</protein>
<dbReference type="VEuPathDB" id="CryptoDB:CHUDEA8_4680"/>
<dbReference type="GO" id="GO:0000027">
    <property type="term" value="P:ribosomal large subunit assembly"/>
    <property type="evidence" value="ECO:0007669"/>
    <property type="project" value="InterPro"/>
</dbReference>